<comment type="caution">
    <text evidence="1">The sequence shown here is derived from an EMBL/GenBank/DDBJ whole genome shotgun (WGS) entry which is preliminary data.</text>
</comment>
<dbReference type="RefSeq" id="WP_084975407.1">
    <property type="nucleotide sequence ID" value="NZ_NCUX01000033.1"/>
</dbReference>
<dbReference type="EMBL" id="NCUX01000033">
    <property type="protein sequence ID" value="ORO75534.1"/>
    <property type="molecule type" value="Genomic_DNA"/>
</dbReference>
<gene>
    <name evidence="1" type="ORF">B7708_09445</name>
</gene>
<dbReference type="NCBIfam" id="NF033863">
    <property type="entry name" value="immun_TipC_fam"/>
    <property type="match status" value="1"/>
</dbReference>
<dbReference type="Proteomes" id="UP000193780">
    <property type="component" value="Unassembled WGS sequence"/>
</dbReference>
<dbReference type="AlphaFoldDB" id="A0A1X1IQV6"/>
<proteinExistence type="predicted"/>
<reference evidence="1 2" key="1">
    <citation type="journal article" date="2016" name="Eur. J. Clin. Microbiol. Infect. Dis.">
        <title>Whole genome sequencing as a tool for phylogenetic analysis of clinical strains of Mitis group streptococci.</title>
        <authorList>
            <person name="Rasmussen L.H."/>
            <person name="Dargis R."/>
            <person name="Hojholt K."/>
            <person name="Christensen J.J."/>
            <person name="Skovgaard O."/>
            <person name="Justesen U.S."/>
            <person name="Rosenvinge F.S."/>
            <person name="Moser C."/>
            <person name="Lukjancenko O."/>
            <person name="Rasmussen S."/>
            <person name="Nielsen X.C."/>
        </authorList>
    </citation>
    <scope>NUCLEOTIDE SEQUENCE [LARGE SCALE GENOMIC DNA]</scope>
    <source>
        <strain evidence="1 2">RH_9883_08</strain>
    </source>
</reference>
<name>A0A1X1IQV6_STROR</name>
<dbReference type="InterPro" id="IPR048042">
    <property type="entry name" value="TipC-like"/>
</dbReference>
<evidence type="ECO:0000313" key="2">
    <source>
        <dbReference type="Proteomes" id="UP000193780"/>
    </source>
</evidence>
<protein>
    <submittedName>
        <fullName evidence="1">Uncharacterized protein</fullName>
    </submittedName>
</protein>
<organism evidence="1 2">
    <name type="scientific">Streptococcus oralis subsp. dentisani</name>
    <dbReference type="NCBI Taxonomy" id="1458253"/>
    <lineage>
        <taxon>Bacteria</taxon>
        <taxon>Bacillati</taxon>
        <taxon>Bacillota</taxon>
        <taxon>Bacilli</taxon>
        <taxon>Lactobacillales</taxon>
        <taxon>Streptococcaceae</taxon>
        <taxon>Streptococcus</taxon>
    </lineage>
</organism>
<sequence length="241" mass="27918">MKKFLKILFITVLVFLTLFGLYRVYQKNYYKGVYESLSNAFLEMNYAEINSGVLPGLADFSKAVDGSQSFREPDWIIPIGLDAGLSENESLEVIVGFEETFIIEYQQLLSDGRYLYIKYDYHDKKLNQSVEISDSKWSVAYYLAGYNIRNKDEGKLDLEAYKELSRQSKTGDSIPNFYLTNPNEVLEYLKPHGIDEAWINEKSHFMLYDVVLGRWFKNGSQRYSVDNLGDVEIVSLKSMKD</sequence>
<accession>A0A1X1IQV6</accession>
<evidence type="ECO:0000313" key="1">
    <source>
        <dbReference type="EMBL" id="ORO75534.1"/>
    </source>
</evidence>